<dbReference type="AlphaFoldDB" id="A0A917AAY4"/>
<feature type="compositionally biased region" description="Basic and acidic residues" evidence="1">
    <location>
        <begin position="17"/>
        <end position="31"/>
    </location>
</feature>
<organism evidence="2 3">
    <name type="scientific">Primorskyibacter flagellatus</name>
    <dbReference type="NCBI Taxonomy" id="1387277"/>
    <lineage>
        <taxon>Bacteria</taxon>
        <taxon>Pseudomonadati</taxon>
        <taxon>Pseudomonadota</taxon>
        <taxon>Alphaproteobacteria</taxon>
        <taxon>Rhodobacterales</taxon>
        <taxon>Roseobacteraceae</taxon>
        <taxon>Primorskyibacter</taxon>
    </lineage>
</organism>
<keyword evidence="3" id="KW-1185">Reference proteome</keyword>
<evidence type="ECO:0008006" key="4">
    <source>
        <dbReference type="Google" id="ProtNLM"/>
    </source>
</evidence>
<sequence>MDGMMRQTRQQPANDHVPLHQARDLTGDGNKAEIDLEGQVYTLRITRAGKLILTK</sequence>
<feature type="region of interest" description="Disordered" evidence="1">
    <location>
        <begin position="1"/>
        <end position="31"/>
    </location>
</feature>
<dbReference type="EMBL" id="BMFJ01000001">
    <property type="protein sequence ID" value="GGE37820.1"/>
    <property type="molecule type" value="Genomic_DNA"/>
</dbReference>
<dbReference type="Gene3D" id="2.10.70.10">
    <property type="entry name" value="Complement Module, domain 1"/>
    <property type="match status" value="1"/>
</dbReference>
<gene>
    <name evidence="2" type="ORF">GCM10011360_27040</name>
</gene>
<accession>A0A917AAY4</accession>
<evidence type="ECO:0000313" key="2">
    <source>
        <dbReference type="EMBL" id="GGE37820.1"/>
    </source>
</evidence>
<name>A0A917AAY4_9RHOB</name>
<reference evidence="3" key="1">
    <citation type="journal article" date="2019" name="Int. J. Syst. Evol. Microbiol.">
        <title>The Global Catalogue of Microorganisms (GCM) 10K type strain sequencing project: providing services to taxonomists for standard genome sequencing and annotation.</title>
        <authorList>
            <consortium name="The Broad Institute Genomics Platform"/>
            <consortium name="The Broad Institute Genome Sequencing Center for Infectious Disease"/>
            <person name="Wu L."/>
            <person name="Ma J."/>
        </authorList>
    </citation>
    <scope>NUCLEOTIDE SEQUENCE [LARGE SCALE GENOMIC DNA]</scope>
    <source>
        <strain evidence="3">CGMCC 1.12664</strain>
    </source>
</reference>
<comment type="caution">
    <text evidence="2">The sequence shown here is derived from an EMBL/GenBank/DDBJ whole genome shotgun (WGS) entry which is preliminary data.</text>
</comment>
<evidence type="ECO:0000313" key="3">
    <source>
        <dbReference type="Proteomes" id="UP000612855"/>
    </source>
</evidence>
<protein>
    <recommendedName>
        <fullName evidence="4">Hemin uptake protein HemP</fullName>
    </recommendedName>
</protein>
<dbReference type="InterPro" id="IPR019600">
    <property type="entry name" value="Hemin_uptake_protein_HemP"/>
</dbReference>
<proteinExistence type="predicted"/>
<evidence type="ECO:0000256" key="1">
    <source>
        <dbReference type="SAM" id="MobiDB-lite"/>
    </source>
</evidence>
<dbReference type="Proteomes" id="UP000612855">
    <property type="component" value="Unassembled WGS sequence"/>
</dbReference>
<dbReference type="Pfam" id="PF10636">
    <property type="entry name" value="hemP"/>
    <property type="match status" value="1"/>
</dbReference>